<dbReference type="Proteomes" id="UP000017836">
    <property type="component" value="Unassembled WGS sequence"/>
</dbReference>
<dbReference type="EMBL" id="KI394358">
    <property type="protein sequence ID" value="ERN03109.1"/>
    <property type="molecule type" value="Genomic_DNA"/>
</dbReference>
<accession>W1P600</accession>
<keyword evidence="2" id="KW-1185">Reference proteome</keyword>
<proteinExistence type="predicted"/>
<evidence type="ECO:0000313" key="2">
    <source>
        <dbReference type="Proteomes" id="UP000017836"/>
    </source>
</evidence>
<protein>
    <submittedName>
        <fullName evidence="1">Uncharacterized protein</fullName>
    </submittedName>
</protein>
<dbReference type="AlphaFoldDB" id="W1P600"/>
<name>W1P600_AMBTC</name>
<gene>
    <name evidence="1" type="ORF">AMTR_s00003p00050760</name>
</gene>
<organism evidence="1 2">
    <name type="scientific">Amborella trichopoda</name>
    <dbReference type="NCBI Taxonomy" id="13333"/>
    <lineage>
        <taxon>Eukaryota</taxon>
        <taxon>Viridiplantae</taxon>
        <taxon>Streptophyta</taxon>
        <taxon>Embryophyta</taxon>
        <taxon>Tracheophyta</taxon>
        <taxon>Spermatophyta</taxon>
        <taxon>Magnoliopsida</taxon>
        <taxon>Amborellales</taxon>
        <taxon>Amborellaceae</taxon>
        <taxon>Amborella</taxon>
    </lineage>
</organism>
<dbReference type="HOGENOM" id="CLU_1962515_0_0_1"/>
<sequence>MTQSMMHRRNIRPHYWVLHILNTVYVINRTQQPQLAYTFAYDRLTRRLKVSHLKVICCVGNAMVPKLQQTRIYVSRDDVIDEASTWSSAKDVAMSDSTCLAGKIEKLKMVALLLDVADGAADGVVGEV</sequence>
<dbReference type="Gramene" id="ERN03109">
    <property type="protein sequence ID" value="ERN03109"/>
    <property type="gene ID" value="AMTR_s00003p00050760"/>
</dbReference>
<reference evidence="2" key="1">
    <citation type="journal article" date="2013" name="Science">
        <title>The Amborella genome and the evolution of flowering plants.</title>
        <authorList>
            <consortium name="Amborella Genome Project"/>
        </authorList>
    </citation>
    <scope>NUCLEOTIDE SEQUENCE [LARGE SCALE GENOMIC DNA]</scope>
</reference>
<evidence type="ECO:0000313" key="1">
    <source>
        <dbReference type="EMBL" id="ERN03109.1"/>
    </source>
</evidence>